<dbReference type="Proteomes" id="UP000253831">
    <property type="component" value="Unassembled WGS sequence"/>
</dbReference>
<name>A0A369XWD9_9PROT</name>
<dbReference type="EMBL" id="QPGA01000001">
    <property type="protein sequence ID" value="RDE52497.1"/>
    <property type="molecule type" value="Genomic_DNA"/>
</dbReference>
<dbReference type="InterPro" id="IPR017686">
    <property type="entry name" value="Phg/plasmid-like_prot"/>
</dbReference>
<dbReference type="NCBIfam" id="TIGR03299">
    <property type="entry name" value="LGT_TIGR03299"/>
    <property type="match status" value="1"/>
</dbReference>
<dbReference type="AlphaFoldDB" id="A0A369XWD9"/>
<protein>
    <submittedName>
        <fullName evidence="1">DUF932 domain-containing protein</fullName>
    </submittedName>
</protein>
<dbReference type="Pfam" id="PF06067">
    <property type="entry name" value="DUF932"/>
    <property type="match status" value="1"/>
</dbReference>
<evidence type="ECO:0000313" key="2">
    <source>
        <dbReference type="Proteomes" id="UP000253831"/>
    </source>
</evidence>
<reference evidence="1 2" key="1">
    <citation type="submission" date="2018-05" db="EMBL/GenBank/DDBJ databases">
        <title>Integrated omic analyses show evidence that a Ca. Accumulibacter phosphatis strain performs denitrification under micro-aerobic conditions.</title>
        <authorList>
            <person name="Camejo P.Y."/>
            <person name="Katherine M.D."/>
            <person name="Daniel N.R."/>
        </authorList>
    </citation>
    <scope>NUCLEOTIDE SEQUENCE [LARGE SCALE GENOMIC DNA]</scope>
    <source>
        <strain evidence="1">UW-LDO-IC</strain>
    </source>
</reference>
<accession>A0A369XWD9</accession>
<proteinExistence type="predicted"/>
<evidence type="ECO:0000313" key="1">
    <source>
        <dbReference type="EMBL" id="RDE52497.1"/>
    </source>
</evidence>
<sequence>MAHQIDFTTGQAAIAYATDTDVPWHGLGQTVDPEASVEVWQKAAQLEWRALKAEVQFDSTVTNQRESFADKHVLYRSDCGAPLSVVSSDYQVVQPADILNFFGALAEAKQFRIETVGALMNGRRIWALGRVGKNARILDDEVAPYLLLATSYDGTMATVARFTTIRVVCNNTLQASLRNRDAQRQVTISHQAIFDAKAVRADLGIALDAWDEFQQKAGLMAGRKLTDLETDGWLQDLFQPFMPYGQSYTPEQVRKSKGYRRIVELFAGEMIGGHQDATDQTLWGLLNATTEYIDHEKGRLQDNRLNAAWFGPGARFKDHAYQLAEKLVA</sequence>
<organism evidence="1 2">
    <name type="scientific">Candidatus Accumulibacter meliphilus</name>
    <dbReference type="NCBI Taxonomy" id="2211374"/>
    <lineage>
        <taxon>Bacteria</taxon>
        <taxon>Pseudomonadati</taxon>
        <taxon>Pseudomonadota</taxon>
        <taxon>Betaproteobacteria</taxon>
        <taxon>Candidatus Accumulibacter</taxon>
    </lineage>
</organism>
<dbReference type="InterPro" id="IPR026325">
    <property type="entry name" value="DUF932"/>
</dbReference>
<gene>
    <name evidence="1" type="ORF">DVS81_01745</name>
</gene>
<comment type="caution">
    <text evidence="1">The sequence shown here is derived from an EMBL/GenBank/DDBJ whole genome shotgun (WGS) entry which is preliminary data.</text>
</comment>